<protein>
    <submittedName>
        <fullName evidence="1">Uncharacterized protein</fullName>
    </submittedName>
</protein>
<gene>
    <name evidence="1" type="ORF">PanWU01x14_012970</name>
</gene>
<sequence length="64" mass="7400">TFENLDMLLDNRRPEDEWVGVVGGWQSEPYDQSVKVKESGEMTSNNLAKMTAFEGEESFKVWRT</sequence>
<dbReference type="AlphaFoldDB" id="A0A2P5E0W8"/>
<proteinExistence type="predicted"/>
<evidence type="ECO:0000313" key="2">
    <source>
        <dbReference type="Proteomes" id="UP000237105"/>
    </source>
</evidence>
<comment type="caution">
    <text evidence="1">The sequence shown here is derived from an EMBL/GenBank/DDBJ whole genome shotgun (WGS) entry which is preliminary data.</text>
</comment>
<feature type="non-terminal residue" evidence="1">
    <location>
        <position position="1"/>
    </location>
</feature>
<keyword evidence="2" id="KW-1185">Reference proteome</keyword>
<organism evidence="1 2">
    <name type="scientific">Parasponia andersonii</name>
    <name type="common">Sponia andersonii</name>
    <dbReference type="NCBI Taxonomy" id="3476"/>
    <lineage>
        <taxon>Eukaryota</taxon>
        <taxon>Viridiplantae</taxon>
        <taxon>Streptophyta</taxon>
        <taxon>Embryophyta</taxon>
        <taxon>Tracheophyta</taxon>
        <taxon>Spermatophyta</taxon>
        <taxon>Magnoliopsida</taxon>
        <taxon>eudicotyledons</taxon>
        <taxon>Gunneridae</taxon>
        <taxon>Pentapetalae</taxon>
        <taxon>rosids</taxon>
        <taxon>fabids</taxon>
        <taxon>Rosales</taxon>
        <taxon>Cannabaceae</taxon>
        <taxon>Parasponia</taxon>
    </lineage>
</organism>
<dbReference type="EMBL" id="JXTB01000005">
    <property type="protein sequence ID" value="PON79181.1"/>
    <property type="molecule type" value="Genomic_DNA"/>
</dbReference>
<dbReference type="Proteomes" id="UP000237105">
    <property type="component" value="Unassembled WGS sequence"/>
</dbReference>
<name>A0A2P5E0W8_PARAD</name>
<accession>A0A2P5E0W8</accession>
<dbReference type="OrthoDB" id="10452158at2759"/>
<reference evidence="2" key="1">
    <citation type="submission" date="2016-06" db="EMBL/GenBank/DDBJ databases">
        <title>Parallel loss of symbiosis genes in relatives of nitrogen-fixing non-legume Parasponia.</title>
        <authorList>
            <person name="Van Velzen R."/>
            <person name="Holmer R."/>
            <person name="Bu F."/>
            <person name="Rutten L."/>
            <person name="Van Zeijl A."/>
            <person name="Liu W."/>
            <person name="Santuari L."/>
            <person name="Cao Q."/>
            <person name="Sharma T."/>
            <person name="Shen D."/>
            <person name="Roswanjaya Y."/>
            <person name="Wardhani T."/>
            <person name="Kalhor M.S."/>
            <person name="Jansen J."/>
            <person name="Van den Hoogen J."/>
            <person name="Gungor B."/>
            <person name="Hartog M."/>
            <person name="Hontelez J."/>
            <person name="Verver J."/>
            <person name="Yang W.-C."/>
            <person name="Schijlen E."/>
            <person name="Repin R."/>
            <person name="Schilthuizen M."/>
            <person name="Schranz E."/>
            <person name="Heidstra R."/>
            <person name="Miyata K."/>
            <person name="Fedorova E."/>
            <person name="Kohlen W."/>
            <person name="Bisseling T."/>
            <person name="Smit S."/>
            <person name="Geurts R."/>
        </authorList>
    </citation>
    <scope>NUCLEOTIDE SEQUENCE [LARGE SCALE GENOMIC DNA]</scope>
    <source>
        <strain evidence="2">cv. WU1-14</strain>
    </source>
</reference>
<evidence type="ECO:0000313" key="1">
    <source>
        <dbReference type="EMBL" id="PON79181.1"/>
    </source>
</evidence>